<dbReference type="GO" id="GO:0003700">
    <property type="term" value="F:DNA-binding transcription factor activity"/>
    <property type="evidence" value="ECO:0007669"/>
    <property type="project" value="InterPro"/>
</dbReference>
<dbReference type="AlphaFoldDB" id="A0A2K9NZX9"/>
<dbReference type="InterPro" id="IPR014710">
    <property type="entry name" value="RmlC-like_jellyroll"/>
</dbReference>
<accession>A0A2K9NZX9</accession>
<dbReference type="GeneID" id="98061825"/>
<dbReference type="InterPro" id="IPR003313">
    <property type="entry name" value="AraC-bd"/>
</dbReference>
<evidence type="ECO:0000313" key="5">
    <source>
        <dbReference type="EMBL" id="AUO18581.1"/>
    </source>
</evidence>
<dbReference type="GO" id="GO:0043565">
    <property type="term" value="F:sequence-specific DNA binding"/>
    <property type="evidence" value="ECO:0007669"/>
    <property type="project" value="InterPro"/>
</dbReference>
<reference evidence="5 6" key="1">
    <citation type="submission" date="2017-04" db="EMBL/GenBank/DDBJ databases">
        <title>Monoglobus pectinilyticus 14 draft genome.</title>
        <authorList>
            <person name="Kim C."/>
            <person name="Rosendale D.I."/>
            <person name="Kelly W.J."/>
            <person name="Tannock G.W."/>
            <person name="Patchett M.L."/>
            <person name="Jordens J.Z."/>
        </authorList>
    </citation>
    <scope>NUCLEOTIDE SEQUENCE [LARGE SCALE GENOMIC DNA]</scope>
    <source>
        <strain evidence="5 6">14</strain>
    </source>
</reference>
<dbReference type="OrthoDB" id="9776971at2"/>
<evidence type="ECO:0000313" key="6">
    <source>
        <dbReference type="Proteomes" id="UP000235589"/>
    </source>
</evidence>
<evidence type="ECO:0000256" key="3">
    <source>
        <dbReference type="ARBA" id="ARBA00023163"/>
    </source>
</evidence>
<evidence type="ECO:0000259" key="4">
    <source>
        <dbReference type="PROSITE" id="PS01124"/>
    </source>
</evidence>
<dbReference type="SMART" id="SM00342">
    <property type="entry name" value="HTH_ARAC"/>
    <property type="match status" value="1"/>
</dbReference>
<dbReference type="InterPro" id="IPR009057">
    <property type="entry name" value="Homeodomain-like_sf"/>
</dbReference>
<feature type="domain" description="HTH araC/xylS-type" evidence="4">
    <location>
        <begin position="160"/>
        <end position="258"/>
    </location>
</feature>
<keyword evidence="1" id="KW-0805">Transcription regulation</keyword>
<dbReference type="EMBL" id="CP020991">
    <property type="protein sequence ID" value="AUO18581.1"/>
    <property type="molecule type" value="Genomic_DNA"/>
</dbReference>
<dbReference type="InterPro" id="IPR018060">
    <property type="entry name" value="HTH_AraC"/>
</dbReference>
<dbReference type="PANTHER" id="PTHR43280">
    <property type="entry name" value="ARAC-FAMILY TRANSCRIPTIONAL REGULATOR"/>
    <property type="match status" value="1"/>
</dbReference>
<dbReference type="InterPro" id="IPR037923">
    <property type="entry name" value="HTH-like"/>
</dbReference>
<dbReference type="PRINTS" id="PR00032">
    <property type="entry name" value="HTHARAC"/>
</dbReference>
<evidence type="ECO:0000256" key="2">
    <source>
        <dbReference type="ARBA" id="ARBA00023125"/>
    </source>
</evidence>
<dbReference type="PANTHER" id="PTHR43280:SF34">
    <property type="entry name" value="ARAC-FAMILY TRANSCRIPTIONAL REGULATOR"/>
    <property type="match status" value="1"/>
</dbReference>
<name>A0A2K9NZX9_9FIRM</name>
<dbReference type="Gene3D" id="2.60.120.10">
    <property type="entry name" value="Jelly Rolls"/>
    <property type="match status" value="1"/>
</dbReference>
<dbReference type="Proteomes" id="UP000235589">
    <property type="component" value="Chromosome"/>
</dbReference>
<keyword evidence="2" id="KW-0238">DNA-binding</keyword>
<dbReference type="PROSITE" id="PS01124">
    <property type="entry name" value="HTH_ARAC_FAMILY_2"/>
    <property type="match status" value="1"/>
</dbReference>
<dbReference type="SUPFAM" id="SSF46689">
    <property type="entry name" value="Homeodomain-like"/>
    <property type="match status" value="2"/>
</dbReference>
<dbReference type="Gene3D" id="1.10.10.60">
    <property type="entry name" value="Homeodomain-like"/>
    <property type="match status" value="2"/>
</dbReference>
<dbReference type="Pfam" id="PF12833">
    <property type="entry name" value="HTH_18"/>
    <property type="match status" value="1"/>
</dbReference>
<dbReference type="Pfam" id="PF02311">
    <property type="entry name" value="AraC_binding"/>
    <property type="match status" value="1"/>
</dbReference>
<keyword evidence="6" id="KW-1185">Reference proteome</keyword>
<organism evidence="5 6">
    <name type="scientific">Monoglobus pectinilyticus</name>
    <dbReference type="NCBI Taxonomy" id="1981510"/>
    <lineage>
        <taxon>Bacteria</taxon>
        <taxon>Bacillati</taxon>
        <taxon>Bacillota</taxon>
        <taxon>Clostridia</taxon>
        <taxon>Monoglobales</taxon>
        <taxon>Monoglobaceae</taxon>
        <taxon>Monoglobus</taxon>
    </lineage>
</organism>
<sequence length="265" mass="31114">MLPAYEIRKSDLTVKHNNYELDFPEHMHKYIEIVYVYKGFQHLKIENQDFEVTEGVMTVIFPDTVHSFYSIDKKNSEVLIVMCDPKLFGNLFPDLKNFRPQNPIISRESINKKFKTALTCISPDDSFEVKFSWACVIMSYIMEIMKLEHLPSDPVTDISYKIVKYVEENFTEPITRASLAQHFNVSECYISRIFAQKFKINLRNYLGLIRAEYAANLIRTTDENITLISQLSGFDSQRTFNRMFKAAYGRTPKEYKNSINQFIKE</sequence>
<proteinExistence type="predicted"/>
<protein>
    <submittedName>
        <fullName evidence="5">AraC family transcriptional regulator</fullName>
    </submittedName>
</protein>
<gene>
    <name evidence="5" type="ORF">B9O19_00397</name>
</gene>
<dbReference type="KEGG" id="mpec:B9O19_00397"/>
<evidence type="ECO:0000256" key="1">
    <source>
        <dbReference type="ARBA" id="ARBA00023015"/>
    </source>
</evidence>
<dbReference type="RefSeq" id="WP_102364874.1">
    <property type="nucleotide sequence ID" value="NZ_CP020991.1"/>
</dbReference>
<dbReference type="InterPro" id="IPR020449">
    <property type="entry name" value="Tscrpt_reg_AraC-type_HTH"/>
</dbReference>
<dbReference type="SUPFAM" id="SSF51215">
    <property type="entry name" value="Regulatory protein AraC"/>
    <property type="match status" value="1"/>
</dbReference>
<keyword evidence="3" id="KW-0804">Transcription</keyword>